<reference evidence="2 3" key="1">
    <citation type="submission" date="2016-02" db="EMBL/GenBank/DDBJ databases">
        <title>Comparison of Clostridium stercorarium subspecies using comparative genomics and transcriptomics.</title>
        <authorList>
            <person name="Schellenberg J."/>
            <person name="Thallinger G."/>
            <person name="Levin D.B."/>
            <person name="Zhang X."/>
            <person name="Alvare G."/>
            <person name="Fristensky B."/>
            <person name="Sparling R."/>
        </authorList>
    </citation>
    <scope>NUCLEOTIDE SEQUENCE [LARGE SCALE GENOMIC DNA]</scope>
    <source>
        <strain evidence="2 3">DSM 2910</strain>
    </source>
</reference>
<dbReference type="SMART" id="SM00460">
    <property type="entry name" value="TGc"/>
    <property type="match status" value="1"/>
</dbReference>
<dbReference type="Proteomes" id="UP000092971">
    <property type="component" value="Chromosome"/>
</dbReference>
<dbReference type="InterPro" id="IPR038765">
    <property type="entry name" value="Papain-like_cys_pep_sf"/>
</dbReference>
<organism evidence="2 3">
    <name type="scientific">Thermoclostridium stercorarium subsp. thermolacticum DSM 2910</name>
    <dbReference type="NCBI Taxonomy" id="1121336"/>
    <lineage>
        <taxon>Bacteria</taxon>
        <taxon>Bacillati</taxon>
        <taxon>Bacillota</taxon>
        <taxon>Clostridia</taxon>
        <taxon>Eubacteriales</taxon>
        <taxon>Oscillospiraceae</taxon>
        <taxon>Thermoclostridium</taxon>
    </lineage>
</organism>
<feature type="domain" description="Transglutaminase-like" evidence="1">
    <location>
        <begin position="180"/>
        <end position="238"/>
    </location>
</feature>
<evidence type="ECO:0000313" key="2">
    <source>
        <dbReference type="EMBL" id="ANW98180.1"/>
    </source>
</evidence>
<dbReference type="SUPFAM" id="SSF54001">
    <property type="entry name" value="Cysteine proteinases"/>
    <property type="match status" value="1"/>
</dbReference>
<name>A0A1B1YBN4_THEST</name>
<dbReference type="Gene3D" id="3.10.620.30">
    <property type="match status" value="1"/>
</dbReference>
<evidence type="ECO:0000259" key="1">
    <source>
        <dbReference type="SMART" id="SM00460"/>
    </source>
</evidence>
<sequence>MKKVTAILIFMLVFPFICTVEGQAYGGFLCKDCLEHGIIGIQYPTEDGIRYKVAISKGPETYYYDYFGKGTEYFPLQFGNGEYNIALLKNVTGNKYMVVQKDTVQLNLADENTVYLQSVQNIRYKPEMKAVLKANELTYGLSGAFEKVKAVYEYVVSNIEYDYNAGFLSDKQYIPDIESTFINKKGICYDYASLFAGMLRSVGIPAKLVMGYSENVEGYHAWNEVFIDGSWVTIDTTYDATAGQGKNVKMIKDKKEYRTIKYY</sequence>
<dbReference type="AlphaFoldDB" id="A0A1B1YBN4"/>
<dbReference type="InterPro" id="IPR002931">
    <property type="entry name" value="Transglutaminase-like"/>
</dbReference>
<evidence type="ECO:0000313" key="3">
    <source>
        <dbReference type="Proteomes" id="UP000092971"/>
    </source>
</evidence>
<dbReference type="EMBL" id="CP014672">
    <property type="protein sequence ID" value="ANW98180.1"/>
    <property type="molecule type" value="Genomic_DNA"/>
</dbReference>
<dbReference type="PANTHER" id="PTHR33490:SF6">
    <property type="entry name" value="SLL1049 PROTEIN"/>
    <property type="match status" value="1"/>
</dbReference>
<protein>
    <submittedName>
        <fullName evidence="2">Transglutaminase</fullName>
    </submittedName>
</protein>
<dbReference type="RefSeq" id="WP_015358466.1">
    <property type="nucleotide sequence ID" value="NZ_CP014672.1"/>
</dbReference>
<gene>
    <name evidence="2" type="ORF">CSTERTH_03555</name>
</gene>
<proteinExistence type="predicted"/>
<dbReference type="PANTHER" id="PTHR33490">
    <property type="entry name" value="BLR5614 PROTEIN-RELATED"/>
    <property type="match status" value="1"/>
</dbReference>
<dbReference type="OrthoDB" id="1817605at2"/>
<dbReference type="Pfam" id="PF01841">
    <property type="entry name" value="Transglut_core"/>
    <property type="match status" value="1"/>
</dbReference>
<accession>A0A1B1YBN4</accession>